<dbReference type="EMBL" id="JAAKZV010000192">
    <property type="protein sequence ID" value="NGN68272.1"/>
    <property type="molecule type" value="Genomic_DNA"/>
</dbReference>
<name>A0A6G4U8E5_9ACTN</name>
<protein>
    <submittedName>
        <fullName evidence="1">Uncharacterized protein</fullName>
    </submittedName>
</protein>
<proteinExistence type="predicted"/>
<keyword evidence="2" id="KW-1185">Reference proteome</keyword>
<organism evidence="1 2">
    <name type="scientific">Streptomyces coryli</name>
    <dbReference type="NCBI Taxonomy" id="1128680"/>
    <lineage>
        <taxon>Bacteria</taxon>
        <taxon>Bacillati</taxon>
        <taxon>Actinomycetota</taxon>
        <taxon>Actinomycetes</taxon>
        <taxon>Kitasatosporales</taxon>
        <taxon>Streptomycetaceae</taxon>
        <taxon>Streptomyces</taxon>
    </lineage>
</organism>
<gene>
    <name evidence="1" type="ORF">G5C51_30790</name>
</gene>
<evidence type="ECO:0000313" key="2">
    <source>
        <dbReference type="Proteomes" id="UP000481583"/>
    </source>
</evidence>
<comment type="caution">
    <text evidence="1">The sequence shown here is derived from an EMBL/GenBank/DDBJ whole genome shotgun (WGS) entry which is preliminary data.</text>
</comment>
<evidence type="ECO:0000313" key="1">
    <source>
        <dbReference type="EMBL" id="NGN68272.1"/>
    </source>
</evidence>
<feature type="non-terminal residue" evidence="1">
    <location>
        <position position="138"/>
    </location>
</feature>
<sequence length="138" mass="14971">MRLRLPEERPAQPPIGYKIAYPLLSQDGGGAAFLGVSLGGTRPYGVLADARCAYGRRHASPSRRCDCGFHCLSEQAEAEALTATAEHRSALLLEIAVLGRYIRFERGLRYARQRVRTATVGPCRCGRQAAVLADAGWG</sequence>
<reference evidence="1 2" key="1">
    <citation type="submission" date="2020-02" db="EMBL/GenBank/DDBJ databases">
        <title>Whole-genome analyses of novel actinobacteria.</title>
        <authorList>
            <person name="Sahin N."/>
        </authorList>
    </citation>
    <scope>NUCLEOTIDE SEQUENCE [LARGE SCALE GENOMIC DNA]</scope>
    <source>
        <strain evidence="1 2">A7024</strain>
    </source>
</reference>
<dbReference type="Proteomes" id="UP000481583">
    <property type="component" value="Unassembled WGS sequence"/>
</dbReference>
<accession>A0A6G4U8E5</accession>
<dbReference type="AlphaFoldDB" id="A0A6G4U8E5"/>